<dbReference type="AlphaFoldDB" id="A0A5B7CH82"/>
<evidence type="ECO:0000313" key="2">
    <source>
        <dbReference type="Proteomes" id="UP000324222"/>
    </source>
</evidence>
<dbReference type="Proteomes" id="UP000324222">
    <property type="component" value="Unassembled WGS sequence"/>
</dbReference>
<proteinExistence type="predicted"/>
<gene>
    <name evidence="1" type="ORF">E2C01_000686</name>
</gene>
<accession>A0A5B7CH82</accession>
<dbReference type="EMBL" id="VSRR010000018">
    <property type="protein sequence ID" value="MPC08111.1"/>
    <property type="molecule type" value="Genomic_DNA"/>
</dbReference>
<keyword evidence="2" id="KW-1185">Reference proteome</keyword>
<reference evidence="1 2" key="1">
    <citation type="submission" date="2019-05" db="EMBL/GenBank/DDBJ databases">
        <title>Another draft genome of Portunus trituberculatus and its Hox gene families provides insights of decapod evolution.</title>
        <authorList>
            <person name="Jeong J.-H."/>
            <person name="Song I."/>
            <person name="Kim S."/>
            <person name="Choi T."/>
            <person name="Kim D."/>
            <person name="Ryu S."/>
            <person name="Kim W."/>
        </authorList>
    </citation>
    <scope>NUCLEOTIDE SEQUENCE [LARGE SCALE GENOMIC DNA]</scope>
    <source>
        <tissue evidence="1">Muscle</tissue>
    </source>
</reference>
<comment type="caution">
    <text evidence="1">The sequence shown here is derived from an EMBL/GenBank/DDBJ whole genome shotgun (WGS) entry which is preliminary data.</text>
</comment>
<organism evidence="1 2">
    <name type="scientific">Portunus trituberculatus</name>
    <name type="common">Swimming crab</name>
    <name type="synonym">Neptunus trituberculatus</name>
    <dbReference type="NCBI Taxonomy" id="210409"/>
    <lineage>
        <taxon>Eukaryota</taxon>
        <taxon>Metazoa</taxon>
        <taxon>Ecdysozoa</taxon>
        <taxon>Arthropoda</taxon>
        <taxon>Crustacea</taxon>
        <taxon>Multicrustacea</taxon>
        <taxon>Malacostraca</taxon>
        <taxon>Eumalacostraca</taxon>
        <taxon>Eucarida</taxon>
        <taxon>Decapoda</taxon>
        <taxon>Pleocyemata</taxon>
        <taxon>Brachyura</taxon>
        <taxon>Eubrachyura</taxon>
        <taxon>Portunoidea</taxon>
        <taxon>Portunidae</taxon>
        <taxon>Portuninae</taxon>
        <taxon>Portunus</taxon>
    </lineage>
</organism>
<name>A0A5B7CH82_PORTR</name>
<evidence type="ECO:0000313" key="1">
    <source>
        <dbReference type="EMBL" id="MPC08111.1"/>
    </source>
</evidence>
<protein>
    <submittedName>
        <fullName evidence="1">Uncharacterized protein</fullName>
    </submittedName>
</protein>
<sequence length="29" mass="3280">MYEGKVGQGQYKIKIASPFVGPKVNKKKR</sequence>